<dbReference type="GO" id="GO:0050839">
    <property type="term" value="F:cell adhesion molecule binding"/>
    <property type="evidence" value="ECO:0007669"/>
    <property type="project" value="TreeGrafter"/>
</dbReference>
<proteinExistence type="predicted"/>
<accession>A0A8B6FEY2</accession>
<evidence type="ECO:0000313" key="10">
    <source>
        <dbReference type="Proteomes" id="UP000596742"/>
    </source>
</evidence>
<dbReference type="InterPro" id="IPR003599">
    <property type="entry name" value="Ig_sub"/>
</dbReference>
<evidence type="ECO:0000256" key="1">
    <source>
        <dbReference type="ARBA" id="ARBA00004479"/>
    </source>
</evidence>
<evidence type="ECO:0000256" key="4">
    <source>
        <dbReference type="ARBA" id="ARBA00023180"/>
    </source>
</evidence>
<reference evidence="9" key="1">
    <citation type="submission" date="2018-11" db="EMBL/GenBank/DDBJ databases">
        <authorList>
            <person name="Alioto T."/>
            <person name="Alioto T."/>
        </authorList>
    </citation>
    <scope>NUCLEOTIDE SEQUENCE</scope>
</reference>
<evidence type="ECO:0000256" key="2">
    <source>
        <dbReference type="ARBA" id="ARBA00023136"/>
    </source>
</evidence>
<evidence type="ECO:0000313" key="9">
    <source>
        <dbReference type="EMBL" id="VDI47562.1"/>
    </source>
</evidence>
<feature type="transmembrane region" description="Helical" evidence="6">
    <location>
        <begin position="557"/>
        <end position="579"/>
    </location>
</feature>
<keyword evidence="2 6" id="KW-0472">Membrane</keyword>
<dbReference type="SMART" id="SM00408">
    <property type="entry name" value="IGc2"/>
    <property type="match status" value="2"/>
</dbReference>
<dbReference type="Proteomes" id="UP000596742">
    <property type="component" value="Unassembled WGS sequence"/>
</dbReference>
<evidence type="ECO:0000259" key="8">
    <source>
        <dbReference type="PROSITE" id="PS50835"/>
    </source>
</evidence>
<keyword evidence="7" id="KW-0732">Signal</keyword>
<feature type="domain" description="Ig-like" evidence="8">
    <location>
        <begin position="122"/>
        <end position="209"/>
    </location>
</feature>
<keyword evidence="10" id="KW-1185">Reference proteome</keyword>
<keyword evidence="5" id="KW-0393">Immunoglobulin domain</keyword>
<evidence type="ECO:0000256" key="6">
    <source>
        <dbReference type="SAM" id="Phobius"/>
    </source>
</evidence>
<dbReference type="InterPro" id="IPR007110">
    <property type="entry name" value="Ig-like_dom"/>
</dbReference>
<dbReference type="PANTHER" id="PTHR11640:SF31">
    <property type="entry name" value="IRREGULAR CHIASM C-ROUGHEST PROTEIN-RELATED"/>
    <property type="match status" value="1"/>
</dbReference>
<keyword evidence="4" id="KW-0325">Glycoprotein</keyword>
<dbReference type="GO" id="GO:0005886">
    <property type="term" value="C:plasma membrane"/>
    <property type="evidence" value="ECO:0007669"/>
    <property type="project" value="TreeGrafter"/>
</dbReference>
<name>A0A8B6FEY2_MYTGA</name>
<dbReference type="GO" id="GO:0098609">
    <property type="term" value="P:cell-cell adhesion"/>
    <property type="evidence" value="ECO:0007669"/>
    <property type="project" value="TreeGrafter"/>
</dbReference>
<dbReference type="OrthoDB" id="6096186at2759"/>
<dbReference type="GO" id="GO:0005911">
    <property type="term" value="C:cell-cell junction"/>
    <property type="evidence" value="ECO:0007669"/>
    <property type="project" value="TreeGrafter"/>
</dbReference>
<dbReference type="AlphaFoldDB" id="A0A8B6FEY2"/>
<dbReference type="Gene3D" id="2.60.40.10">
    <property type="entry name" value="Immunoglobulins"/>
    <property type="match status" value="3"/>
</dbReference>
<dbReference type="PROSITE" id="PS50835">
    <property type="entry name" value="IG_LIKE"/>
    <property type="match status" value="2"/>
</dbReference>
<dbReference type="InterPro" id="IPR003598">
    <property type="entry name" value="Ig_sub2"/>
</dbReference>
<comment type="subcellular location">
    <subcellularLocation>
        <location evidence="1">Membrane</location>
        <topology evidence="1">Single-pass type I membrane protein</topology>
    </subcellularLocation>
</comment>
<gene>
    <name evidence="9" type="ORF">MGAL_10B048514</name>
</gene>
<feature type="chain" id="PRO_5032639247" description="Ig-like domain-containing protein" evidence="7">
    <location>
        <begin position="23"/>
        <end position="728"/>
    </location>
</feature>
<evidence type="ECO:0000256" key="5">
    <source>
        <dbReference type="ARBA" id="ARBA00023319"/>
    </source>
</evidence>
<sequence length="728" mass="81533">MIIHRVFFVIQVFCLLYNYTKAETLYLKEESNTTLLCPFKSTIHKAQWVGPKSLTAYSDGSYLSNKLPNYEKLRITGNHKLGEYNLEISGFSAADEGLYRCNNINGSTAVHIDYHLEVYRSPRNMSVMNTSTDGLLEVNEGQNSLLSCRVESGNPPENMKWVHNDSILVFGGPTLLLYEFVPVVADHLQIYICFANNSNTEDTVKYQVQLYVRELPYTTIQPVGSTVIEAAKGKDIVLKCEYTTNVKPYKLVWIFNNDTVLSESSEKVTLNDTLYITNLSRINTGTYRCNVYNTVGMGNAEINVLVTYKPELVSNASFVFNTEIGKPAYIAIPIRSFETPTASWTLSSEENLQVGLLSVKETQKDMFVIEGKIVPSTHPHFGKYGISVRNTVGSVHADITLDYTGPPILLKSEVNRYSNYIVLSTYFVSHSPAKSISWFLHDGKKESIIKSKSTIFQILSTMTSADIVIYDKKVQRDCIRTDLKLLDPESVLKGRFVCLIRNRFGSSEKVFNTTHNSSFSSLTTTDSHSEALSYSSIYPMNSSEVNNGAFDSAKDNFTVIFLICGLTLVVALTLAGAIWQYKAFSKGTATIQSVIQISNGIALQNIRRSTSSDDIYEEICNENADACPSPISELVLEGEIDVERLKIAGETISAPYINVYEDLNDAPTERNQNKSEHYKTINCEMPIPDHNSDDENYLIPGPAYMIVIDPDQEKEAKTFNTNAYQLII</sequence>
<dbReference type="PANTHER" id="PTHR11640">
    <property type="entry name" value="NEPHRIN"/>
    <property type="match status" value="1"/>
</dbReference>
<dbReference type="Pfam" id="PF13927">
    <property type="entry name" value="Ig_3"/>
    <property type="match status" value="1"/>
</dbReference>
<dbReference type="EMBL" id="UYJE01006622">
    <property type="protein sequence ID" value="VDI47562.1"/>
    <property type="molecule type" value="Genomic_DNA"/>
</dbReference>
<evidence type="ECO:0000256" key="7">
    <source>
        <dbReference type="SAM" id="SignalP"/>
    </source>
</evidence>
<keyword evidence="6" id="KW-0812">Transmembrane</keyword>
<dbReference type="InterPro" id="IPR036179">
    <property type="entry name" value="Ig-like_dom_sf"/>
</dbReference>
<dbReference type="SUPFAM" id="SSF48726">
    <property type="entry name" value="Immunoglobulin"/>
    <property type="match status" value="3"/>
</dbReference>
<feature type="domain" description="Ig-like" evidence="8">
    <location>
        <begin position="216"/>
        <end position="307"/>
    </location>
</feature>
<keyword evidence="6" id="KW-1133">Transmembrane helix</keyword>
<feature type="signal peptide" evidence="7">
    <location>
        <begin position="1"/>
        <end position="22"/>
    </location>
</feature>
<organism evidence="9 10">
    <name type="scientific">Mytilus galloprovincialis</name>
    <name type="common">Mediterranean mussel</name>
    <dbReference type="NCBI Taxonomy" id="29158"/>
    <lineage>
        <taxon>Eukaryota</taxon>
        <taxon>Metazoa</taxon>
        <taxon>Spiralia</taxon>
        <taxon>Lophotrochozoa</taxon>
        <taxon>Mollusca</taxon>
        <taxon>Bivalvia</taxon>
        <taxon>Autobranchia</taxon>
        <taxon>Pteriomorphia</taxon>
        <taxon>Mytilida</taxon>
        <taxon>Mytiloidea</taxon>
        <taxon>Mytilidae</taxon>
        <taxon>Mytilinae</taxon>
        <taxon>Mytilus</taxon>
    </lineage>
</organism>
<dbReference type="SMART" id="SM00409">
    <property type="entry name" value="IG"/>
    <property type="match status" value="3"/>
</dbReference>
<keyword evidence="3" id="KW-1015">Disulfide bond</keyword>
<protein>
    <recommendedName>
        <fullName evidence="8">Ig-like domain-containing protein</fullName>
    </recommendedName>
</protein>
<dbReference type="InterPro" id="IPR051275">
    <property type="entry name" value="Cell_adhesion_signaling"/>
</dbReference>
<comment type="caution">
    <text evidence="9">The sequence shown here is derived from an EMBL/GenBank/DDBJ whole genome shotgun (WGS) entry which is preliminary data.</text>
</comment>
<evidence type="ECO:0000256" key="3">
    <source>
        <dbReference type="ARBA" id="ARBA00023157"/>
    </source>
</evidence>
<dbReference type="InterPro" id="IPR013783">
    <property type="entry name" value="Ig-like_fold"/>
</dbReference>